<evidence type="ECO:0008006" key="3">
    <source>
        <dbReference type="Google" id="ProtNLM"/>
    </source>
</evidence>
<keyword evidence="2" id="KW-1185">Reference proteome</keyword>
<dbReference type="InterPro" id="IPR029057">
    <property type="entry name" value="PRTase-like"/>
</dbReference>
<sequence length="241" mass="26134">MDFAPRVPWPPDFPDVFVHTTVKLRDGHPDYAAAKSGHADAALRLAADLMDDTVIRELGAFCSEDARLLPVSAKESTGFNGIPDAMAAILSRTLGIPADRDQVVQTNVVFHTRADGWHRLRSPATFDGAVQPDCAYILVDDHVGLGGTLANLRGYVETKGGRVVAATTLTKSRDSDRLALRRETHEALHARFGGDLDDFWRETFGHGLDCLTEPEAGYLLRSDGLDRIRDRLASGAEAGSA</sequence>
<protein>
    <recommendedName>
        <fullName evidence="3">Conjugal transfer protein TraN</fullName>
    </recommendedName>
</protein>
<accession>A0ABW2KTW6</accession>
<proteinExistence type="predicted"/>
<dbReference type="EMBL" id="JBHTCM010000007">
    <property type="protein sequence ID" value="MFC7332765.1"/>
    <property type="molecule type" value="Genomic_DNA"/>
</dbReference>
<dbReference type="SUPFAM" id="SSF53271">
    <property type="entry name" value="PRTase-like"/>
    <property type="match status" value="1"/>
</dbReference>
<reference evidence="2" key="1">
    <citation type="journal article" date="2019" name="Int. J. Syst. Evol. Microbiol.">
        <title>The Global Catalogue of Microorganisms (GCM) 10K type strain sequencing project: providing services to taxonomists for standard genome sequencing and annotation.</title>
        <authorList>
            <consortium name="The Broad Institute Genomics Platform"/>
            <consortium name="The Broad Institute Genome Sequencing Center for Infectious Disease"/>
            <person name="Wu L."/>
            <person name="Ma J."/>
        </authorList>
    </citation>
    <scope>NUCLEOTIDE SEQUENCE [LARGE SCALE GENOMIC DNA]</scope>
    <source>
        <strain evidence="2">CGMCC 1.16275</strain>
    </source>
</reference>
<dbReference type="RefSeq" id="WP_377357410.1">
    <property type="nucleotide sequence ID" value="NZ_JBHTCM010000007.1"/>
</dbReference>
<gene>
    <name evidence="1" type="ORF">ACFQPS_06290</name>
</gene>
<dbReference type="Proteomes" id="UP001596456">
    <property type="component" value="Unassembled WGS sequence"/>
</dbReference>
<evidence type="ECO:0000313" key="1">
    <source>
        <dbReference type="EMBL" id="MFC7332765.1"/>
    </source>
</evidence>
<name>A0ABW2KTW6_9PROT</name>
<evidence type="ECO:0000313" key="2">
    <source>
        <dbReference type="Proteomes" id="UP001596456"/>
    </source>
</evidence>
<comment type="caution">
    <text evidence="1">The sequence shown here is derived from an EMBL/GenBank/DDBJ whole genome shotgun (WGS) entry which is preliminary data.</text>
</comment>
<organism evidence="1 2">
    <name type="scientific">Rhodocista pekingensis</name>
    <dbReference type="NCBI Taxonomy" id="201185"/>
    <lineage>
        <taxon>Bacteria</taxon>
        <taxon>Pseudomonadati</taxon>
        <taxon>Pseudomonadota</taxon>
        <taxon>Alphaproteobacteria</taxon>
        <taxon>Rhodospirillales</taxon>
        <taxon>Azospirillaceae</taxon>
        <taxon>Rhodocista</taxon>
    </lineage>
</organism>